<protein>
    <submittedName>
        <fullName evidence="2">Uncharacterized protein</fullName>
    </submittedName>
</protein>
<keyword evidence="3" id="KW-1185">Reference proteome</keyword>
<gene>
    <name evidence="2" type="ORF">ERX29_06580</name>
</gene>
<dbReference type="AlphaFoldDB" id="A0A4R6BTV1"/>
<dbReference type="Proteomes" id="UP000294802">
    <property type="component" value="Unassembled WGS sequence"/>
</dbReference>
<proteinExistence type="predicted"/>
<feature type="chain" id="PRO_5020944961" evidence="1">
    <location>
        <begin position="25"/>
        <end position="78"/>
    </location>
</feature>
<feature type="signal peptide" evidence="1">
    <location>
        <begin position="1"/>
        <end position="24"/>
    </location>
</feature>
<keyword evidence="1" id="KW-0732">Signal</keyword>
<dbReference type="RefSeq" id="WP_133443908.1">
    <property type="nucleotide sequence ID" value="NZ_SCWB01000010.1"/>
</dbReference>
<dbReference type="OrthoDB" id="9798935at2"/>
<evidence type="ECO:0000313" key="3">
    <source>
        <dbReference type="Proteomes" id="UP000294802"/>
    </source>
</evidence>
<organism evidence="2 3">
    <name type="scientific">Macrococcus lamae</name>
    <dbReference type="NCBI Taxonomy" id="198484"/>
    <lineage>
        <taxon>Bacteria</taxon>
        <taxon>Bacillati</taxon>
        <taxon>Bacillota</taxon>
        <taxon>Bacilli</taxon>
        <taxon>Bacillales</taxon>
        <taxon>Staphylococcaceae</taxon>
        <taxon>Macrococcus</taxon>
    </lineage>
</organism>
<comment type="caution">
    <text evidence="2">The sequence shown here is derived from an EMBL/GenBank/DDBJ whole genome shotgun (WGS) entry which is preliminary data.</text>
</comment>
<dbReference type="EMBL" id="SCWB01000010">
    <property type="protein sequence ID" value="TDM10510.1"/>
    <property type="molecule type" value="Genomic_DNA"/>
</dbReference>
<evidence type="ECO:0000256" key="1">
    <source>
        <dbReference type="SAM" id="SignalP"/>
    </source>
</evidence>
<name>A0A4R6BTV1_9STAP</name>
<reference evidence="2 3" key="1">
    <citation type="submission" date="2019-01" db="EMBL/GenBank/DDBJ databases">
        <title>Draft genome sequences of the type strains of six Macrococcus species.</title>
        <authorList>
            <person name="Mazhar S."/>
            <person name="Altermann E."/>
            <person name="Hill C."/>
            <person name="Mcauliffe O."/>
        </authorList>
    </citation>
    <scope>NUCLEOTIDE SEQUENCE [LARGE SCALE GENOMIC DNA]</scope>
    <source>
        <strain evidence="2 3">CCM4815</strain>
    </source>
</reference>
<evidence type="ECO:0000313" key="2">
    <source>
        <dbReference type="EMBL" id="TDM10510.1"/>
    </source>
</evidence>
<sequence>MRKLALVISAVVFSSVIAVTQAEAEIKSNAQSESLWVIAEKYETTITNMNAVKSEVIHHDKKMDQLLVEARAFKKVDE</sequence>
<accession>A0A4R6BTV1</accession>